<evidence type="ECO:0000259" key="3">
    <source>
        <dbReference type="Pfam" id="PF12804"/>
    </source>
</evidence>
<keyword evidence="2" id="KW-0460">Magnesium</keyword>
<dbReference type="GO" id="GO:0016779">
    <property type="term" value="F:nucleotidyltransferase activity"/>
    <property type="evidence" value="ECO:0007669"/>
    <property type="project" value="TreeGrafter"/>
</dbReference>
<keyword evidence="7" id="KW-1185">Reference proteome</keyword>
<dbReference type="PANTHER" id="PTHR19136:SF81">
    <property type="entry name" value="MOLYBDENUM COFACTOR GUANYLYLTRANSFERASE"/>
    <property type="match status" value="1"/>
</dbReference>
<dbReference type="AlphaFoldDB" id="A0A2N5CUQ5"/>
<dbReference type="OrthoDB" id="9788394at2"/>
<dbReference type="InterPro" id="IPR029044">
    <property type="entry name" value="Nucleotide-diphossugar_trans"/>
</dbReference>
<dbReference type="EMBL" id="PJRQ01000018">
    <property type="protein sequence ID" value="PLR17254.1"/>
    <property type="molecule type" value="Genomic_DNA"/>
</dbReference>
<dbReference type="KEGG" id="cfh:C1707_01215"/>
<evidence type="ECO:0000313" key="6">
    <source>
        <dbReference type="Proteomes" id="UP000234483"/>
    </source>
</evidence>
<dbReference type="Gene3D" id="3.90.550.10">
    <property type="entry name" value="Spore Coat Polysaccharide Biosynthesis Protein SpsA, Chain A"/>
    <property type="match status" value="1"/>
</dbReference>
<evidence type="ECO:0000313" key="5">
    <source>
        <dbReference type="EMBL" id="PLR17254.1"/>
    </source>
</evidence>
<feature type="domain" description="MobA-like NTP transferase" evidence="3">
    <location>
        <begin position="10"/>
        <end position="112"/>
    </location>
</feature>
<evidence type="ECO:0000256" key="2">
    <source>
        <dbReference type="ARBA" id="ARBA00022842"/>
    </source>
</evidence>
<dbReference type="InterPro" id="IPR025877">
    <property type="entry name" value="MobA-like_NTP_Trfase"/>
</dbReference>
<dbReference type="PANTHER" id="PTHR19136">
    <property type="entry name" value="MOLYBDENUM COFACTOR GUANYLYLTRANSFERASE"/>
    <property type="match status" value="1"/>
</dbReference>
<dbReference type="EMBL" id="CP026100">
    <property type="protein sequence ID" value="AYV44986.1"/>
    <property type="molecule type" value="Genomic_DNA"/>
</dbReference>
<dbReference type="RefSeq" id="WP_101712844.1">
    <property type="nucleotide sequence ID" value="NZ_CP026100.1"/>
</dbReference>
<dbReference type="SUPFAM" id="SSF53448">
    <property type="entry name" value="Nucleotide-diphospho-sugar transferases"/>
    <property type="match status" value="1"/>
</dbReference>
<keyword evidence="1" id="KW-0808">Transferase</keyword>
<accession>A0A2N5CUQ5</accession>
<evidence type="ECO:0000313" key="7">
    <source>
        <dbReference type="Proteomes" id="UP000281192"/>
    </source>
</evidence>
<reference evidence="4 7" key="2">
    <citation type="submission" date="2018-01" db="EMBL/GenBank/DDBJ databases">
        <title>Complete genome sequence of Caulobacter flavus RHGG3.</title>
        <authorList>
            <person name="Yang E."/>
        </authorList>
    </citation>
    <scope>NUCLEOTIDE SEQUENCE [LARGE SCALE GENOMIC DNA]</scope>
    <source>
        <strain evidence="4 7">RHGG3</strain>
    </source>
</reference>
<dbReference type="Pfam" id="PF12804">
    <property type="entry name" value="NTP_transf_3"/>
    <property type="match status" value="1"/>
</dbReference>
<dbReference type="Proteomes" id="UP000234483">
    <property type="component" value="Unassembled WGS sequence"/>
</dbReference>
<dbReference type="Proteomes" id="UP000281192">
    <property type="component" value="Chromosome"/>
</dbReference>
<evidence type="ECO:0000313" key="4">
    <source>
        <dbReference type="EMBL" id="AYV44986.1"/>
    </source>
</evidence>
<evidence type="ECO:0000256" key="1">
    <source>
        <dbReference type="ARBA" id="ARBA00022679"/>
    </source>
</evidence>
<proteinExistence type="predicted"/>
<sequence>MNTREARLGAIILCGGGSTRMGQDKALLDWGGLRAVDRVAALAEAAGAQVVLTAGRDYGLDWVPDPQDGAGPVGGVLAGAAALRARGCARALVLAVDAPTLTVEDLAPLLGAEAGATFEVSPVPMVLPLEAIPEGALAGWPLRRLVERAGLAVLPCADEARARILGANTPQERDRLAP</sequence>
<organism evidence="5 6">
    <name type="scientific">Caulobacter flavus</name>
    <dbReference type="NCBI Taxonomy" id="1679497"/>
    <lineage>
        <taxon>Bacteria</taxon>
        <taxon>Pseudomonadati</taxon>
        <taxon>Pseudomonadota</taxon>
        <taxon>Alphaproteobacteria</taxon>
        <taxon>Caulobacterales</taxon>
        <taxon>Caulobacteraceae</taxon>
        <taxon>Caulobacter</taxon>
    </lineage>
</organism>
<protein>
    <submittedName>
        <fullName evidence="5">Molybdopterin-guanine dinucleotide biosynthesis protein A</fullName>
    </submittedName>
</protein>
<name>A0A2N5CUQ5_9CAUL</name>
<gene>
    <name evidence="4" type="ORF">C1707_01215</name>
    <name evidence="5" type="ORF">CFHF_09830</name>
</gene>
<reference evidence="5 6" key="1">
    <citation type="submission" date="2017-12" db="EMBL/GenBank/DDBJ databases">
        <title>The genome sequence of Caulobacter flavus CGMCC1 15093.</title>
        <authorList>
            <person name="Gao J."/>
            <person name="Mao X."/>
            <person name="Sun J."/>
        </authorList>
    </citation>
    <scope>NUCLEOTIDE SEQUENCE [LARGE SCALE GENOMIC DNA]</scope>
    <source>
        <strain evidence="5 6">CGMCC1 15093</strain>
    </source>
</reference>